<feature type="transmembrane region" description="Helical" evidence="1">
    <location>
        <begin position="38"/>
        <end position="57"/>
    </location>
</feature>
<dbReference type="Proteomes" id="UP000218332">
    <property type="component" value="Unassembled WGS sequence"/>
</dbReference>
<dbReference type="EMBL" id="NMPM01000013">
    <property type="protein sequence ID" value="PAV26914.1"/>
    <property type="molecule type" value="Genomic_DNA"/>
</dbReference>
<reference evidence="2 4" key="1">
    <citation type="submission" date="2017-07" db="EMBL/GenBank/DDBJ databases">
        <title>Tamlnaduibacter salinus (Mi-7) genome sequencing.</title>
        <authorList>
            <person name="Verma A."/>
            <person name="Krishnamurthi S."/>
        </authorList>
    </citation>
    <scope>NUCLEOTIDE SEQUENCE [LARGE SCALE GENOMIC DNA]</scope>
    <source>
        <strain evidence="2 4">Mi-7</strain>
    </source>
</reference>
<evidence type="ECO:0000313" key="5">
    <source>
        <dbReference type="Proteomes" id="UP000245887"/>
    </source>
</evidence>
<dbReference type="NCBIfam" id="NF033233">
    <property type="entry name" value="twin_helix"/>
    <property type="match status" value="1"/>
</dbReference>
<keyword evidence="1" id="KW-0812">Transmembrane</keyword>
<dbReference type="EMBL" id="QEKQ01000003">
    <property type="protein sequence ID" value="PVY77427.1"/>
    <property type="molecule type" value="Genomic_DNA"/>
</dbReference>
<keyword evidence="4" id="KW-1185">Reference proteome</keyword>
<evidence type="ECO:0000313" key="2">
    <source>
        <dbReference type="EMBL" id="PAV26914.1"/>
    </source>
</evidence>
<proteinExistence type="predicted"/>
<protein>
    <recommendedName>
        <fullName evidence="6">Twin transmembrane helix small protein</fullName>
    </recommendedName>
</protein>
<name>A0A2A2I6K7_9GAMM</name>
<accession>A0A2A2I6K7</accession>
<gene>
    <name evidence="3" type="ORF">C8D92_103112</name>
    <name evidence="2" type="ORF">CF392_03670</name>
</gene>
<evidence type="ECO:0008006" key="6">
    <source>
        <dbReference type="Google" id="ProtNLM"/>
    </source>
</evidence>
<organism evidence="2 4">
    <name type="scientific">Tamilnaduibacter salinus</name>
    <dbReference type="NCBI Taxonomy" id="1484056"/>
    <lineage>
        <taxon>Bacteria</taxon>
        <taxon>Pseudomonadati</taxon>
        <taxon>Pseudomonadota</taxon>
        <taxon>Gammaproteobacteria</taxon>
        <taxon>Pseudomonadales</taxon>
        <taxon>Marinobacteraceae</taxon>
        <taxon>Tamilnaduibacter</taxon>
    </lineage>
</organism>
<keyword evidence="1" id="KW-1133">Transmembrane helix</keyword>
<reference evidence="3 5" key="2">
    <citation type="submission" date="2018-04" db="EMBL/GenBank/DDBJ databases">
        <title>Genomic Encyclopedia of Type Strains, Phase IV (KMG-IV): sequencing the most valuable type-strain genomes for metagenomic binning, comparative biology and taxonomic classification.</title>
        <authorList>
            <person name="Goeker M."/>
        </authorList>
    </citation>
    <scope>NUCLEOTIDE SEQUENCE [LARGE SCALE GENOMIC DNA]</scope>
    <source>
        <strain evidence="3 5">DSM 28688</strain>
    </source>
</reference>
<dbReference type="AlphaFoldDB" id="A0A2A2I6K7"/>
<dbReference type="RefSeq" id="WP_095610108.1">
    <property type="nucleotide sequence ID" value="NZ_NMPM01000013.1"/>
</dbReference>
<dbReference type="Pfam" id="PF11137">
    <property type="entry name" value="DUF2909"/>
    <property type="match status" value="1"/>
</dbReference>
<feature type="transmembrane region" description="Helical" evidence="1">
    <location>
        <begin position="6"/>
        <end position="26"/>
    </location>
</feature>
<keyword evidence="1" id="KW-0472">Membrane</keyword>
<dbReference type="Proteomes" id="UP000245887">
    <property type="component" value="Unassembled WGS sequence"/>
</dbReference>
<evidence type="ECO:0000313" key="3">
    <source>
        <dbReference type="EMBL" id="PVY77427.1"/>
    </source>
</evidence>
<comment type="caution">
    <text evidence="2">The sequence shown here is derived from an EMBL/GenBank/DDBJ whole genome shotgun (WGS) entry which is preliminary data.</text>
</comment>
<evidence type="ECO:0000256" key="1">
    <source>
        <dbReference type="SAM" id="Phobius"/>
    </source>
</evidence>
<evidence type="ECO:0000313" key="4">
    <source>
        <dbReference type="Proteomes" id="UP000218332"/>
    </source>
</evidence>
<dbReference type="InterPro" id="IPR021313">
    <property type="entry name" value="DUF2909"/>
</dbReference>
<sequence>MLKAAIVILLIAVVVSLFSGLVFLFRDDGGKRRLLNSLIVRVSLSVALLVLIGIALWSGELSMNPTP</sequence>